<dbReference type="InterPro" id="IPR017785">
    <property type="entry name" value="Choline-sulfatase"/>
</dbReference>
<dbReference type="GO" id="GO:0005737">
    <property type="term" value="C:cytoplasm"/>
    <property type="evidence" value="ECO:0007669"/>
    <property type="project" value="TreeGrafter"/>
</dbReference>
<dbReference type="InterPro" id="IPR000917">
    <property type="entry name" value="Sulfatase_N"/>
</dbReference>
<comment type="caution">
    <text evidence="7">The sequence shown here is derived from an EMBL/GenBank/DDBJ whole genome shotgun (WGS) entry which is preliminary data.</text>
</comment>
<keyword evidence="3" id="KW-0378">Hydrolase</keyword>
<reference evidence="7 8" key="1">
    <citation type="submission" date="2017-10" db="EMBL/GenBank/DDBJ databases">
        <title>Comparative genomics in systemic dimorphic fungi from Ajellomycetaceae.</title>
        <authorList>
            <person name="Munoz J.F."/>
            <person name="Mcewen J.G."/>
            <person name="Clay O.K."/>
            <person name="Cuomo C.A."/>
        </authorList>
    </citation>
    <scope>NUCLEOTIDE SEQUENCE [LARGE SCALE GENOMIC DNA]</scope>
    <source>
        <strain evidence="7 8">UAMH7299</strain>
    </source>
</reference>
<evidence type="ECO:0000259" key="6">
    <source>
        <dbReference type="Pfam" id="PF12411"/>
    </source>
</evidence>
<dbReference type="PROSITE" id="PS00149">
    <property type="entry name" value="SULFATASE_2"/>
    <property type="match status" value="1"/>
</dbReference>
<feature type="region of interest" description="Disordered" evidence="4">
    <location>
        <begin position="474"/>
        <end position="501"/>
    </location>
</feature>
<protein>
    <submittedName>
        <fullName evidence="7">Choline-sulfatase</fullName>
    </submittedName>
</protein>
<accession>A0A2B7YQ78</accession>
<keyword evidence="2" id="KW-0479">Metal-binding</keyword>
<comment type="similarity">
    <text evidence="1">Belongs to the sulfatase family.</text>
</comment>
<evidence type="ECO:0000256" key="2">
    <source>
        <dbReference type="ARBA" id="ARBA00022723"/>
    </source>
</evidence>
<evidence type="ECO:0000256" key="1">
    <source>
        <dbReference type="ARBA" id="ARBA00008779"/>
    </source>
</evidence>
<dbReference type="FunFam" id="3.40.720.10:FF:000032">
    <property type="entry name" value="Choline sulfatase"/>
    <property type="match status" value="1"/>
</dbReference>
<feature type="compositionally biased region" description="Polar residues" evidence="4">
    <location>
        <begin position="486"/>
        <end position="501"/>
    </location>
</feature>
<dbReference type="CDD" id="cd16032">
    <property type="entry name" value="choline-sulfatase"/>
    <property type="match status" value="1"/>
</dbReference>
<dbReference type="PROSITE" id="PS00523">
    <property type="entry name" value="SULFATASE_1"/>
    <property type="match status" value="1"/>
</dbReference>
<evidence type="ECO:0000256" key="3">
    <source>
        <dbReference type="ARBA" id="ARBA00022801"/>
    </source>
</evidence>
<evidence type="ECO:0000256" key="4">
    <source>
        <dbReference type="SAM" id="MobiDB-lite"/>
    </source>
</evidence>
<dbReference type="InterPro" id="IPR025863">
    <property type="entry name" value="Choline_sulf_C_dom"/>
</dbReference>
<proteinExistence type="inferred from homology"/>
<dbReference type="STRING" id="1447883.A0A2B7YQ78"/>
<dbReference type="SUPFAM" id="SSF53649">
    <property type="entry name" value="Alkaline phosphatase-like"/>
    <property type="match status" value="1"/>
</dbReference>
<dbReference type="EMBL" id="PDNA01000030">
    <property type="protein sequence ID" value="PGH23038.1"/>
    <property type="molecule type" value="Genomic_DNA"/>
</dbReference>
<dbReference type="NCBIfam" id="TIGR03417">
    <property type="entry name" value="chol_sulfatase"/>
    <property type="match status" value="1"/>
</dbReference>
<sequence length="607" mass="67435">MATKKPNILYIMADQMAAPLLSMHDKSSAIKTPTLDRLARDGIVFESAYCNSPLCAPSRFTMVTGQLPSRIGGFDNASDLSADIPTYAHYLRKEGYHTALSGKMHFAGPDQLHGYEQRLTSDIYPGDYGWTVNWDEPEIRPDWYHDMSSVLQAGPCVRSNQLDYDDEVIYKAKQYLFDHVRHRTDQPFCLTVSMTHPHDPYAMTREYWDLYDDADIPLPRTPAIPQDKLDPHSQRVLKCIDAWGKSIPEERIIAARRAYFAACSYVDAQIAALLKTLEDCGVADDTIVVFSGDHGDMLGEKGLWYKMVWYEMAARVPLIVYAPGRYAAKRVSENVSTMDLMPTFLAMSGGKLDLGLPIDGVSLMPYIEDTEGEKTDTVVGEYMAEGTLAPVVMIRRGPWKFVYSPLDPPMLFNVKDDPLESVNLAAALHIPDIGKIDKEANGIHTAAATLPKPALPPPTQSSQQTTLFPTTTTTARIAPTPPDTPSPNKSPIISSQTLGSKTTPESVLRSFLEEVHTRWSFPALTALVQNSQRRRRLVYAALTQGHITQWDYSPPVDGGKLYIRNHGKGALGDVETLSRWPRASMWSGEDKLARERRLAAQGSAAVA</sequence>
<dbReference type="Pfam" id="PF00884">
    <property type="entry name" value="Sulfatase"/>
    <property type="match status" value="1"/>
</dbReference>
<dbReference type="PANTHER" id="PTHR45953:SF1">
    <property type="entry name" value="IDURONATE 2-SULFATASE"/>
    <property type="match status" value="1"/>
</dbReference>
<evidence type="ECO:0000259" key="5">
    <source>
        <dbReference type="Pfam" id="PF00884"/>
    </source>
</evidence>
<evidence type="ECO:0000313" key="8">
    <source>
        <dbReference type="Proteomes" id="UP000224634"/>
    </source>
</evidence>
<dbReference type="GO" id="GO:0046872">
    <property type="term" value="F:metal ion binding"/>
    <property type="evidence" value="ECO:0007669"/>
    <property type="project" value="UniProtKB-KW"/>
</dbReference>
<gene>
    <name evidence="7" type="ORF">AJ80_02953</name>
</gene>
<organism evidence="7 8">
    <name type="scientific">Polytolypa hystricis (strain UAMH7299)</name>
    <dbReference type="NCBI Taxonomy" id="1447883"/>
    <lineage>
        <taxon>Eukaryota</taxon>
        <taxon>Fungi</taxon>
        <taxon>Dikarya</taxon>
        <taxon>Ascomycota</taxon>
        <taxon>Pezizomycotina</taxon>
        <taxon>Eurotiomycetes</taxon>
        <taxon>Eurotiomycetidae</taxon>
        <taxon>Onygenales</taxon>
        <taxon>Onygenales incertae sedis</taxon>
        <taxon>Polytolypa</taxon>
    </lineage>
</organism>
<feature type="domain" description="Choline sulfatase enzyme C-terminal" evidence="6">
    <location>
        <begin position="528"/>
        <end position="580"/>
    </location>
</feature>
<dbReference type="InterPro" id="IPR024607">
    <property type="entry name" value="Sulfatase_CS"/>
</dbReference>
<dbReference type="InterPro" id="IPR017850">
    <property type="entry name" value="Alkaline_phosphatase_core_sf"/>
</dbReference>
<dbReference type="Gene3D" id="3.40.720.10">
    <property type="entry name" value="Alkaline Phosphatase, subunit A"/>
    <property type="match status" value="1"/>
</dbReference>
<dbReference type="OrthoDB" id="96314at2759"/>
<dbReference type="AlphaFoldDB" id="A0A2B7YQ78"/>
<dbReference type="PANTHER" id="PTHR45953">
    <property type="entry name" value="IDURONATE 2-SULFATASE"/>
    <property type="match status" value="1"/>
</dbReference>
<name>A0A2B7YQ78_POLH7</name>
<feature type="domain" description="Sulfatase N-terminal" evidence="5">
    <location>
        <begin position="6"/>
        <end position="348"/>
    </location>
</feature>
<keyword evidence="8" id="KW-1185">Reference proteome</keyword>
<evidence type="ECO:0000313" key="7">
    <source>
        <dbReference type="EMBL" id="PGH23038.1"/>
    </source>
</evidence>
<dbReference type="Proteomes" id="UP000224634">
    <property type="component" value="Unassembled WGS sequence"/>
</dbReference>
<dbReference type="GO" id="GO:0008484">
    <property type="term" value="F:sulfuric ester hydrolase activity"/>
    <property type="evidence" value="ECO:0007669"/>
    <property type="project" value="TreeGrafter"/>
</dbReference>
<dbReference type="Pfam" id="PF12411">
    <property type="entry name" value="Choline_sulf_C"/>
    <property type="match status" value="1"/>
</dbReference>